<dbReference type="InterPro" id="IPR050721">
    <property type="entry name" value="Trk_Ktr_HKT_K-transport"/>
</dbReference>
<dbReference type="OrthoDB" id="9775180at2"/>
<dbReference type="AlphaFoldDB" id="A0A4U8QGR7"/>
<keyword evidence="1" id="KW-0633">Potassium transport</keyword>
<dbReference type="EMBL" id="QGQD01000046">
    <property type="protein sequence ID" value="TLD00816.1"/>
    <property type="molecule type" value="Genomic_DNA"/>
</dbReference>
<accession>A0A4U8QGR7</accession>
<dbReference type="PRINTS" id="PR00335">
    <property type="entry name" value="KUPTAKETRKA"/>
</dbReference>
<dbReference type="STRING" id="180332.GCA_000797495_05210"/>
<dbReference type="Gene3D" id="3.40.50.720">
    <property type="entry name" value="NAD(P)-binding Rossmann-like Domain"/>
    <property type="match status" value="1"/>
</dbReference>
<dbReference type="InterPro" id="IPR003148">
    <property type="entry name" value="RCK_N"/>
</dbReference>
<dbReference type="PANTHER" id="PTHR43833:SF8">
    <property type="entry name" value="TRK SYSTEM POTASSIUM UPTAKE PROTEIN TRKA"/>
    <property type="match status" value="1"/>
</dbReference>
<feature type="domain" description="RCK N-terminal" evidence="3">
    <location>
        <begin position="5"/>
        <end position="125"/>
    </location>
</feature>
<dbReference type="PROSITE" id="PS51201">
    <property type="entry name" value="RCK_N"/>
    <property type="match status" value="1"/>
</dbReference>
<gene>
    <name evidence="4" type="primary">kefC</name>
    <name evidence="4" type="ORF">DSM106044_02283</name>
</gene>
<dbReference type="GO" id="GO:0015079">
    <property type="term" value="F:potassium ion transmembrane transporter activity"/>
    <property type="evidence" value="ECO:0007669"/>
    <property type="project" value="InterPro"/>
</dbReference>
<evidence type="ECO:0000256" key="2">
    <source>
        <dbReference type="ARBA" id="ARBA00022958"/>
    </source>
</evidence>
<keyword evidence="1" id="KW-0406">Ion transport</keyword>
<dbReference type="InterPro" id="IPR036291">
    <property type="entry name" value="NAD(P)-bd_dom_sf"/>
</dbReference>
<evidence type="ECO:0000256" key="1">
    <source>
        <dbReference type="ARBA" id="ARBA00022538"/>
    </source>
</evidence>
<dbReference type="GO" id="GO:0005886">
    <property type="term" value="C:plasma membrane"/>
    <property type="evidence" value="ECO:0007669"/>
    <property type="project" value="InterPro"/>
</dbReference>
<evidence type="ECO:0000259" key="3">
    <source>
        <dbReference type="PROSITE" id="PS51201"/>
    </source>
</evidence>
<dbReference type="Pfam" id="PF02254">
    <property type="entry name" value="TrkA_N"/>
    <property type="match status" value="1"/>
</dbReference>
<name>A0A4U8QGR7_9FIRM</name>
<keyword evidence="2" id="KW-0630">Potassium</keyword>
<reference evidence="4 5" key="1">
    <citation type="journal article" date="2019" name="Anaerobe">
        <title>Detection of Robinsoniella peoriensis in multiple bone samples of a trauma patient.</title>
        <authorList>
            <person name="Schrottner P."/>
            <person name="Hartwich K."/>
            <person name="Bunk B."/>
            <person name="Schober I."/>
            <person name="Helbig S."/>
            <person name="Rudolph W.W."/>
            <person name="Gunzer F."/>
        </authorList>
    </citation>
    <scope>NUCLEOTIDE SEQUENCE [LARGE SCALE GENOMIC DNA]</scope>
    <source>
        <strain evidence="4 5">DSM 106044</strain>
    </source>
</reference>
<dbReference type="Proteomes" id="UP000306509">
    <property type="component" value="Unassembled WGS sequence"/>
</dbReference>
<evidence type="ECO:0000313" key="5">
    <source>
        <dbReference type="Proteomes" id="UP000306509"/>
    </source>
</evidence>
<evidence type="ECO:0000313" key="4">
    <source>
        <dbReference type="EMBL" id="TLD00816.1"/>
    </source>
</evidence>
<sequence length="140" mass="15401">MWKQRKNILIAGCGRFGAGLAGELSRGGSQVVIIDQDPEAFRKLPLDFNGVQVLGNAADPDILEEAGMKDAIQVITATNDDNINCIVAQMAKQIYEVDTVFARLEDMKKQCLLDFMKIKVICPVSLSIKEYDHLTCKPAS</sequence>
<protein>
    <submittedName>
        <fullName evidence="4">K(+)/H(+) antiporter</fullName>
    </submittedName>
</protein>
<dbReference type="PANTHER" id="PTHR43833">
    <property type="entry name" value="POTASSIUM CHANNEL PROTEIN 2-RELATED-RELATED"/>
    <property type="match status" value="1"/>
</dbReference>
<dbReference type="RefSeq" id="WP_027294347.1">
    <property type="nucleotide sequence ID" value="NZ_CABMJZ010000058.1"/>
</dbReference>
<comment type="caution">
    <text evidence="4">The sequence shown here is derived from an EMBL/GenBank/DDBJ whole genome shotgun (WGS) entry which is preliminary data.</text>
</comment>
<dbReference type="SUPFAM" id="SSF51735">
    <property type="entry name" value="NAD(P)-binding Rossmann-fold domains"/>
    <property type="match status" value="1"/>
</dbReference>
<keyword evidence="1" id="KW-0813">Transport</keyword>
<keyword evidence="5" id="KW-1185">Reference proteome</keyword>
<organism evidence="4 5">
    <name type="scientific">Robinsoniella peoriensis</name>
    <dbReference type="NCBI Taxonomy" id="180332"/>
    <lineage>
        <taxon>Bacteria</taxon>
        <taxon>Bacillati</taxon>
        <taxon>Bacillota</taxon>
        <taxon>Clostridia</taxon>
        <taxon>Lachnospirales</taxon>
        <taxon>Lachnospiraceae</taxon>
        <taxon>Robinsoniella</taxon>
    </lineage>
</organism>
<proteinExistence type="predicted"/>
<dbReference type="InterPro" id="IPR006036">
    <property type="entry name" value="K_uptake_TrkA"/>
</dbReference>